<dbReference type="PANTHER" id="PTHR30399:SF1">
    <property type="entry name" value="UTP PYROPHOSPHATASE"/>
    <property type="match status" value="1"/>
</dbReference>
<evidence type="ECO:0000259" key="1">
    <source>
        <dbReference type="Pfam" id="PF01863"/>
    </source>
</evidence>
<dbReference type="EMBL" id="BSOZ01000001">
    <property type="protein sequence ID" value="GLS02930.1"/>
    <property type="molecule type" value="Genomic_DNA"/>
</dbReference>
<keyword evidence="3" id="KW-1185">Reference proteome</keyword>
<dbReference type="Proteomes" id="UP001156836">
    <property type="component" value="Unassembled WGS sequence"/>
</dbReference>
<accession>A0ABQ6BP39</accession>
<dbReference type="PANTHER" id="PTHR30399">
    <property type="entry name" value="UNCHARACTERIZED PROTEIN YGJP"/>
    <property type="match status" value="1"/>
</dbReference>
<gene>
    <name evidence="2" type="primary">ygjP</name>
    <name evidence="2" type="ORF">GCM10007860_00730</name>
</gene>
<comment type="caution">
    <text evidence="2">The sequence shown here is derived from an EMBL/GenBank/DDBJ whole genome shotgun (WGS) entry which is preliminary data.</text>
</comment>
<proteinExistence type="predicted"/>
<feature type="domain" description="YgjP-like metallopeptidase" evidence="1">
    <location>
        <begin position="95"/>
        <end position="153"/>
    </location>
</feature>
<name>A0ABQ6BP39_9NEIS</name>
<organism evidence="2 3">
    <name type="scientific">Chitiniphilus shinanonensis</name>
    <dbReference type="NCBI Taxonomy" id="553088"/>
    <lineage>
        <taxon>Bacteria</taxon>
        <taxon>Pseudomonadati</taxon>
        <taxon>Pseudomonadota</taxon>
        <taxon>Betaproteobacteria</taxon>
        <taxon>Neisseriales</taxon>
        <taxon>Chitinibacteraceae</taxon>
        <taxon>Chitiniphilus</taxon>
    </lineage>
</organism>
<sequence>MSLPYLAGYPPHLLDQIQTLLQRGELGDWVRRRHPGPHEVQTDRALYDYVMARKQRFLKNAPAPAKVLYDNQLDLIGGTLGSNTYASRVQGNRLKRKNEIRIASLLREASEPLLEMLVVHELAHLKVKDHDKAFYQLCCHMLPDYHQLEFELRVWLTWRELG</sequence>
<reference evidence="3" key="1">
    <citation type="journal article" date="2019" name="Int. J. Syst. Evol. Microbiol.">
        <title>The Global Catalogue of Microorganisms (GCM) 10K type strain sequencing project: providing services to taxonomists for standard genome sequencing and annotation.</title>
        <authorList>
            <consortium name="The Broad Institute Genomics Platform"/>
            <consortium name="The Broad Institute Genome Sequencing Center for Infectious Disease"/>
            <person name="Wu L."/>
            <person name="Ma J."/>
        </authorList>
    </citation>
    <scope>NUCLEOTIDE SEQUENCE [LARGE SCALE GENOMIC DNA]</scope>
    <source>
        <strain evidence="3">NBRC 104970</strain>
    </source>
</reference>
<dbReference type="Pfam" id="PF01863">
    <property type="entry name" value="YgjP-like"/>
    <property type="match status" value="1"/>
</dbReference>
<dbReference type="CDD" id="cd07344">
    <property type="entry name" value="M48_yhfN_like"/>
    <property type="match status" value="1"/>
</dbReference>
<protein>
    <recommendedName>
        <fullName evidence="1">YgjP-like metallopeptidase domain-containing protein</fullName>
    </recommendedName>
</protein>
<evidence type="ECO:0000313" key="3">
    <source>
        <dbReference type="Proteomes" id="UP001156836"/>
    </source>
</evidence>
<dbReference type="InterPro" id="IPR002725">
    <property type="entry name" value="YgjP-like_metallopeptidase"/>
</dbReference>
<dbReference type="RefSeq" id="WP_018746337.1">
    <property type="nucleotide sequence ID" value="NZ_BSOZ01000001.1"/>
</dbReference>
<dbReference type="InterPro" id="IPR053136">
    <property type="entry name" value="UTP_pyrophosphatase-like"/>
</dbReference>
<evidence type="ECO:0000313" key="2">
    <source>
        <dbReference type="EMBL" id="GLS02930.1"/>
    </source>
</evidence>
<dbReference type="Gene3D" id="3.30.2010.10">
    <property type="entry name" value="Metalloproteases ('zincins'), catalytic domain"/>
    <property type="match status" value="1"/>
</dbReference>